<dbReference type="InterPro" id="IPR004358">
    <property type="entry name" value="Sig_transdc_His_kin-like_C"/>
</dbReference>
<keyword evidence="10" id="KW-0812">Transmembrane</keyword>
<dbReference type="InterPro" id="IPR036890">
    <property type="entry name" value="HATPase_C_sf"/>
</dbReference>
<dbReference type="PROSITE" id="PS50113">
    <property type="entry name" value="PAC"/>
    <property type="match status" value="1"/>
</dbReference>
<feature type="transmembrane region" description="Helical" evidence="10">
    <location>
        <begin position="151"/>
        <end position="168"/>
    </location>
</feature>
<dbReference type="Pfam" id="PF13180">
    <property type="entry name" value="PDZ_2"/>
    <property type="match status" value="1"/>
</dbReference>
<dbReference type="Proteomes" id="UP000253606">
    <property type="component" value="Chromosome"/>
</dbReference>
<dbReference type="InterPro" id="IPR036097">
    <property type="entry name" value="HisK_dim/P_sf"/>
</dbReference>
<keyword evidence="4" id="KW-0808">Transferase</keyword>
<dbReference type="PRINTS" id="PR00344">
    <property type="entry name" value="BCTRLSENSOR"/>
</dbReference>
<evidence type="ECO:0000259" key="11">
    <source>
        <dbReference type="PROSITE" id="PS50109"/>
    </source>
</evidence>
<dbReference type="SUPFAM" id="SSF55785">
    <property type="entry name" value="PYP-like sensor domain (PAS domain)"/>
    <property type="match status" value="1"/>
</dbReference>
<evidence type="ECO:0000256" key="8">
    <source>
        <dbReference type="ARBA" id="ARBA00023012"/>
    </source>
</evidence>
<dbReference type="GO" id="GO:0000155">
    <property type="term" value="F:phosphorelay sensor kinase activity"/>
    <property type="evidence" value="ECO:0007669"/>
    <property type="project" value="InterPro"/>
</dbReference>
<dbReference type="Gene3D" id="3.30.450.20">
    <property type="entry name" value="PAS domain"/>
    <property type="match status" value="1"/>
</dbReference>
<dbReference type="SMART" id="SM00387">
    <property type="entry name" value="HATPase_c"/>
    <property type="match status" value="1"/>
</dbReference>
<dbReference type="GO" id="GO:0005524">
    <property type="term" value="F:ATP binding"/>
    <property type="evidence" value="ECO:0007669"/>
    <property type="project" value="UniProtKB-KW"/>
</dbReference>
<dbReference type="Pfam" id="PF00989">
    <property type="entry name" value="PAS"/>
    <property type="match status" value="1"/>
</dbReference>
<feature type="transmembrane region" description="Helical" evidence="10">
    <location>
        <begin position="318"/>
        <end position="337"/>
    </location>
</feature>
<dbReference type="PROSITE" id="PS51257">
    <property type="entry name" value="PROKAR_LIPOPROTEIN"/>
    <property type="match status" value="1"/>
</dbReference>
<keyword evidence="5" id="KW-0547">Nucleotide-binding</keyword>
<dbReference type="InterPro" id="IPR013767">
    <property type="entry name" value="PAS_fold"/>
</dbReference>
<dbReference type="Pfam" id="PF02518">
    <property type="entry name" value="HATPase_c"/>
    <property type="match status" value="1"/>
</dbReference>
<evidence type="ECO:0000259" key="13">
    <source>
        <dbReference type="PROSITE" id="PS50113"/>
    </source>
</evidence>
<sequence length="948" mass="105345">MQKSFQIRVSVVLLAFFTLSAVICACFNFYQEAQEQTPFDGVTWFEAAGGLRAHRVFSGGPGERAGIKPGDLLVEANGHPTPHVASLERQMFHTKPYGTATYTVIRDGYRVELAVILEAADRSLNQGFRFIALVYLGIGLYVLFRRWTAPRSTHFYIFCLASFVLYSFKYSDRFTDFDWVIYWGNVLATALQPALFLHFALAFPEDKRLDKNRRWLIALTYVPAVAIVGLRITAINLWSATALLDDRLNKFAYAYLATCWVLASGVFYISYRRTDMPLRRQQLKWLTRGTVLAIAPFTLLYIIPYLTDIPVPALFGKLAAISLVVLPLTFSWAIIRYRLMDVDLIFKRGVTYTLATAAVVGLYFLLVSIAGEFVHNKLPAFGSWGLIAAIILASQLFDPLKRAIQGRIDKVFDRKRYDYRQTLIEFGRGLSSETDLAALLNSIVDRLSRTLLVTQVAVFLADESGAYTLTAARGLPPSLAGQDRELDLGFLDFDQPGSGSHIFLENTQQALNLPEPQRRTVAALDLNYYLPCRLQQRTIAVIGLGRTADADFLSSEDVEVLESLASYIGIALQNARLYASLEQKASEYERLKEFNENIVESINVGILAVDLEERIESWNAQMEVLYALPRAEALGKFLSDVFPESFVTEFHRAKGEEGTVQGVHNLYKFRIETRAGEQRTANIAIAPLVSRNFATVGRIVLVDDITDRVELETQLTQAEKLSSIGLLAAGVAHEVNTPLAVISSYAQMLAKQVRGDERVGPLLDKITQQTFRASEIVNGLLNFSRTSGTAFTEININTVIQDTLNLLEHQFKTSNVRLESALDGSLPTILGNPGKLQQVFLNLFLNAKDAMAGGGTLRVATEVNGHISVSISDTGSGISPEHVKRIYDPFFTTKSAPREGQRRGTGLGLAVTYGIIQEHAGKIDVQSQAGRGTTFYLEFPLVRKPVNA</sequence>
<feature type="domain" description="PAC" evidence="13">
    <location>
        <begin position="665"/>
        <end position="717"/>
    </location>
</feature>
<dbReference type="Gene3D" id="2.30.42.10">
    <property type="match status" value="1"/>
</dbReference>
<feature type="domain" description="PAS" evidence="12">
    <location>
        <begin position="591"/>
        <end position="636"/>
    </location>
</feature>
<feature type="transmembrane region" description="Helical" evidence="10">
    <location>
        <begin position="180"/>
        <end position="203"/>
    </location>
</feature>
<dbReference type="CDD" id="cd00130">
    <property type="entry name" value="PAS"/>
    <property type="match status" value="1"/>
</dbReference>
<dbReference type="Gene3D" id="3.30.565.10">
    <property type="entry name" value="Histidine kinase-like ATPase, C-terminal domain"/>
    <property type="match status" value="1"/>
</dbReference>
<dbReference type="SUPFAM" id="SSF50156">
    <property type="entry name" value="PDZ domain-like"/>
    <property type="match status" value="1"/>
</dbReference>
<evidence type="ECO:0000256" key="1">
    <source>
        <dbReference type="ARBA" id="ARBA00000085"/>
    </source>
</evidence>
<dbReference type="SMART" id="SM00228">
    <property type="entry name" value="PDZ"/>
    <property type="match status" value="1"/>
</dbReference>
<evidence type="ECO:0000259" key="12">
    <source>
        <dbReference type="PROSITE" id="PS50112"/>
    </source>
</evidence>
<dbReference type="InterPro" id="IPR000700">
    <property type="entry name" value="PAS-assoc_C"/>
</dbReference>
<evidence type="ECO:0000256" key="4">
    <source>
        <dbReference type="ARBA" id="ARBA00022679"/>
    </source>
</evidence>
<dbReference type="Gene3D" id="3.30.450.40">
    <property type="match status" value="1"/>
</dbReference>
<feature type="transmembrane region" description="Helical" evidence="10">
    <location>
        <begin position="215"/>
        <end position="239"/>
    </location>
</feature>
<evidence type="ECO:0000256" key="9">
    <source>
        <dbReference type="SAM" id="Coils"/>
    </source>
</evidence>
<dbReference type="InterPro" id="IPR005467">
    <property type="entry name" value="His_kinase_dom"/>
</dbReference>
<dbReference type="InterPro" id="IPR000014">
    <property type="entry name" value="PAS"/>
</dbReference>
<dbReference type="EC" id="2.7.13.3" evidence="2"/>
<reference evidence="14 15" key="1">
    <citation type="journal article" date="2018" name="Front. Microbiol.">
        <title>Hydrolytic Capabilities as a Key to Environmental Success: Chitinolytic and Cellulolytic Acidobacteria From Acidic Sub-arctic Soils and Boreal Peatlands.</title>
        <authorList>
            <person name="Belova S.E."/>
            <person name="Ravin N.V."/>
            <person name="Pankratov T.A."/>
            <person name="Rakitin A.L."/>
            <person name="Ivanova A.A."/>
            <person name="Beletsky A.V."/>
            <person name="Mardanov A.V."/>
            <person name="Sinninghe Damste J.S."/>
            <person name="Dedysh S.N."/>
        </authorList>
    </citation>
    <scope>NUCLEOTIDE SEQUENCE [LARGE SCALE GENOMIC DNA]</scope>
    <source>
        <strain evidence="14 15">SBC82</strain>
    </source>
</reference>
<feature type="coiled-coil region" evidence="9">
    <location>
        <begin position="578"/>
        <end position="628"/>
    </location>
</feature>
<evidence type="ECO:0000256" key="10">
    <source>
        <dbReference type="SAM" id="Phobius"/>
    </source>
</evidence>
<evidence type="ECO:0000256" key="6">
    <source>
        <dbReference type="ARBA" id="ARBA00022777"/>
    </source>
</evidence>
<keyword evidence="10" id="KW-0472">Membrane</keyword>
<keyword evidence="15" id="KW-1185">Reference proteome</keyword>
<evidence type="ECO:0000256" key="2">
    <source>
        <dbReference type="ARBA" id="ARBA00012438"/>
    </source>
</evidence>
<dbReference type="PANTHER" id="PTHR43065">
    <property type="entry name" value="SENSOR HISTIDINE KINASE"/>
    <property type="match status" value="1"/>
</dbReference>
<gene>
    <name evidence="14" type="ORF">ACPOL_3490</name>
</gene>
<dbReference type="Pfam" id="PF00512">
    <property type="entry name" value="HisKA"/>
    <property type="match status" value="1"/>
</dbReference>
<feature type="transmembrane region" description="Helical" evidence="10">
    <location>
        <begin position="251"/>
        <end position="271"/>
    </location>
</feature>
<keyword evidence="7" id="KW-0067">ATP-binding</keyword>
<dbReference type="PROSITE" id="PS50112">
    <property type="entry name" value="PAS"/>
    <property type="match status" value="1"/>
</dbReference>
<keyword evidence="10" id="KW-1133">Transmembrane helix</keyword>
<evidence type="ECO:0000256" key="3">
    <source>
        <dbReference type="ARBA" id="ARBA00022553"/>
    </source>
</evidence>
<protein>
    <recommendedName>
        <fullName evidence="2">histidine kinase</fullName>
        <ecNumber evidence="2">2.7.13.3</ecNumber>
    </recommendedName>
</protein>
<dbReference type="InterPro" id="IPR001478">
    <property type="entry name" value="PDZ"/>
</dbReference>
<keyword evidence="8" id="KW-0902">Two-component regulatory system</keyword>
<dbReference type="InterPro" id="IPR035965">
    <property type="entry name" value="PAS-like_dom_sf"/>
</dbReference>
<dbReference type="SMART" id="SM00091">
    <property type="entry name" value="PAS"/>
    <property type="match status" value="1"/>
</dbReference>
<feature type="transmembrane region" description="Helical" evidence="10">
    <location>
        <begin position="283"/>
        <end position="306"/>
    </location>
</feature>
<dbReference type="InterPro" id="IPR003594">
    <property type="entry name" value="HATPase_dom"/>
</dbReference>
<comment type="catalytic activity">
    <reaction evidence="1">
        <text>ATP + protein L-histidine = ADP + protein N-phospho-L-histidine.</text>
        <dbReference type="EC" id="2.7.13.3"/>
    </reaction>
</comment>
<evidence type="ECO:0000256" key="7">
    <source>
        <dbReference type="ARBA" id="ARBA00022840"/>
    </source>
</evidence>
<dbReference type="SUPFAM" id="SSF47384">
    <property type="entry name" value="Homodimeric domain of signal transducing histidine kinase"/>
    <property type="match status" value="1"/>
</dbReference>
<feature type="domain" description="Histidine kinase" evidence="11">
    <location>
        <begin position="730"/>
        <end position="943"/>
    </location>
</feature>
<dbReference type="Pfam" id="PF13185">
    <property type="entry name" value="GAF_2"/>
    <property type="match status" value="1"/>
</dbReference>
<feature type="transmembrane region" description="Helical" evidence="10">
    <location>
        <begin position="349"/>
        <end position="369"/>
    </location>
</feature>
<proteinExistence type="predicted"/>
<dbReference type="InterPro" id="IPR029016">
    <property type="entry name" value="GAF-like_dom_sf"/>
</dbReference>
<keyword evidence="6 14" id="KW-0418">Kinase</keyword>
<accession>A0A2Z5G286</accession>
<dbReference type="InterPro" id="IPR036034">
    <property type="entry name" value="PDZ_sf"/>
</dbReference>
<dbReference type="AlphaFoldDB" id="A0A2Z5G286"/>
<dbReference type="SMART" id="SM00065">
    <property type="entry name" value="GAF"/>
    <property type="match status" value="1"/>
</dbReference>
<evidence type="ECO:0000256" key="5">
    <source>
        <dbReference type="ARBA" id="ARBA00022741"/>
    </source>
</evidence>
<feature type="transmembrane region" description="Helical" evidence="10">
    <location>
        <begin position="127"/>
        <end position="144"/>
    </location>
</feature>
<dbReference type="NCBIfam" id="TIGR00229">
    <property type="entry name" value="sensory_box"/>
    <property type="match status" value="1"/>
</dbReference>
<dbReference type="EMBL" id="CP030840">
    <property type="protein sequence ID" value="AXC12775.1"/>
    <property type="molecule type" value="Genomic_DNA"/>
</dbReference>
<dbReference type="SUPFAM" id="SSF55781">
    <property type="entry name" value="GAF domain-like"/>
    <property type="match status" value="1"/>
</dbReference>
<dbReference type="CDD" id="cd00082">
    <property type="entry name" value="HisKA"/>
    <property type="match status" value="1"/>
</dbReference>
<dbReference type="PROSITE" id="PS50109">
    <property type="entry name" value="HIS_KIN"/>
    <property type="match status" value="1"/>
</dbReference>
<evidence type="ECO:0000313" key="15">
    <source>
        <dbReference type="Proteomes" id="UP000253606"/>
    </source>
</evidence>
<dbReference type="Gene3D" id="1.10.287.130">
    <property type="match status" value="1"/>
</dbReference>
<dbReference type="GO" id="GO:0006355">
    <property type="term" value="P:regulation of DNA-templated transcription"/>
    <property type="evidence" value="ECO:0007669"/>
    <property type="project" value="InterPro"/>
</dbReference>
<keyword evidence="9" id="KW-0175">Coiled coil</keyword>
<dbReference type="KEGG" id="abas:ACPOL_3490"/>
<dbReference type="InterPro" id="IPR003661">
    <property type="entry name" value="HisK_dim/P_dom"/>
</dbReference>
<dbReference type="InterPro" id="IPR003018">
    <property type="entry name" value="GAF"/>
</dbReference>
<dbReference type="PANTHER" id="PTHR43065:SF46">
    <property type="entry name" value="C4-DICARBOXYLATE TRANSPORT SENSOR PROTEIN DCTB"/>
    <property type="match status" value="1"/>
</dbReference>
<keyword evidence="3" id="KW-0597">Phosphoprotein</keyword>
<dbReference type="SMART" id="SM00388">
    <property type="entry name" value="HisKA"/>
    <property type="match status" value="1"/>
</dbReference>
<evidence type="ECO:0000313" key="14">
    <source>
        <dbReference type="EMBL" id="AXC12775.1"/>
    </source>
</evidence>
<name>A0A2Z5G286_9BACT</name>
<dbReference type="SUPFAM" id="SSF55874">
    <property type="entry name" value="ATPase domain of HSP90 chaperone/DNA topoisomerase II/histidine kinase"/>
    <property type="match status" value="1"/>
</dbReference>
<organism evidence="14 15">
    <name type="scientific">Acidisarcina polymorpha</name>
    <dbReference type="NCBI Taxonomy" id="2211140"/>
    <lineage>
        <taxon>Bacteria</taxon>
        <taxon>Pseudomonadati</taxon>
        <taxon>Acidobacteriota</taxon>
        <taxon>Terriglobia</taxon>
        <taxon>Terriglobales</taxon>
        <taxon>Acidobacteriaceae</taxon>
        <taxon>Acidisarcina</taxon>
    </lineage>
</organism>
<dbReference type="OrthoDB" id="9784397at2"/>
<dbReference type="RefSeq" id="WP_114207901.1">
    <property type="nucleotide sequence ID" value="NZ_CP030840.1"/>
</dbReference>